<evidence type="ECO:0000256" key="1">
    <source>
        <dbReference type="SAM" id="Phobius"/>
    </source>
</evidence>
<comment type="caution">
    <text evidence="2">The sequence shown here is derived from an EMBL/GenBank/DDBJ whole genome shotgun (WGS) entry which is preliminary data.</text>
</comment>
<reference evidence="2" key="1">
    <citation type="submission" date="2022-09" db="EMBL/GenBank/DDBJ databases">
        <title>Eubacterium sp. LFL-14 isolated from human feces.</title>
        <authorList>
            <person name="Liu F."/>
        </authorList>
    </citation>
    <scope>NUCLEOTIDE SEQUENCE</scope>
    <source>
        <strain evidence="2">LFL-14</strain>
    </source>
</reference>
<sequence length="497" mass="57527">MREQKKDITMHIVNRIIVFSFVAFVFLLLFSYDTSPLYKWCHSDTANYMLEGILVEKGLVPYIDFFEHKGPLMFVIQWMGAMLTGNKIGFLLIEIPFLTVTLYGSYKIIDLFYNDQRKSIIITIIALLLNRIYFAGNMTEDYCIPFLVWSMYFVVKYFKCDIDNDIEHNVKYAFFYGITFMVCVLIRMTNFLPISVMIITGTVLLAVNKKWSNILKNIVAFIIGAVLVLVPFVIYYIKKNAIYEMFYGTIIHNIKYTLNTNGILLNAGVFTILIVNLNLLMSLLIAISNFVTNKKERIVSLSLMISAIVGIVVQLGMRPNLNYMYIWFPVYIVACGMTADLVQNNKIINKVFGIFTLILISLNLSCAFISTKSMISYDVNKLTGIEKDAKEITKLIPEKSRNSVLAYNVKSEYYIVTDIVPCYKYFMLQDWMCSVNDEMQEEFKEYIESGQAKYIVENGENNIYNENDGTDNDLDYIIDEKYEEIGRNDSFVLMKRK</sequence>
<feature type="transmembrane region" description="Helical" evidence="1">
    <location>
        <begin position="12"/>
        <end position="32"/>
    </location>
</feature>
<feature type="transmembrane region" description="Helical" evidence="1">
    <location>
        <begin position="88"/>
        <end position="106"/>
    </location>
</feature>
<dbReference type="EMBL" id="JAODBU010000002">
    <property type="protein sequence ID" value="MCT7397877.1"/>
    <property type="molecule type" value="Genomic_DNA"/>
</dbReference>
<evidence type="ECO:0008006" key="4">
    <source>
        <dbReference type="Google" id="ProtNLM"/>
    </source>
</evidence>
<evidence type="ECO:0000313" key="2">
    <source>
        <dbReference type="EMBL" id="MCT7397877.1"/>
    </source>
</evidence>
<gene>
    <name evidence="2" type="ORF">N5B56_02080</name>
</gene>
<evidence type="ECO:0000313" key="3">
    <source>
        <dbReference type="Proteomes" id="UP001431199"/>
    </source>
</evidence>
<feature type="transmembrane region" description="Helical" evidence="1">
    <location>
        <begin position="218"/>
        <end position="237"/>
    </location>
</feature>
<dbReference type="RefSeq" id="WP_022088492.1">
    <property type="nucleotide sequence ID" value="NZ_JAODBU010000002.1"/>
</dbReference>
<keyword evidence="1" id="KW-0472">Membrane</keyword>
<feature type="transmembrane region" description="Helical" evidence="1">
    <location>
        <begin position="298"/>
        <end position="317"/>
    </location>
</feature>
<name>A0ABT2LZU6_9FIRM</name>
<keyword evidence="1" id="KW-1133">Transmembrane helix</keyword>
<dbReference type="Proteomes" id="UP001431199">
    <property type="component" value="Unassembled WGS sequence"/>
</dbReference>
<keyword evidence="3" id="KW-1185">Reference proteome</keyword>
<accession>A0ABT2LZU6</accession>
<protein>
    <recommendedName>
        <fullName evidence="4">Glycosyltransferase RgtA/B/C/D-like domain-containing protein</fullName>
    </recommendedName>
</protein>
<feature type="transmembrane region" description="Helical" evidence="1">
    <location>
        <begin position="351"/>
        <end position="370"/>
    </location>
</feature>
<keyword evidence="1" id="KW-0812">Transmembrane</keyword>
<proteinExistence type="predicted"/>
<feature type="transmembrane region" description="Helical" evidence="1">
    <location>
        <begin position="263"/>
        <end position="286"/>
    </location>
</feature>
<feature type="transmembrane region" description="Helical" evidence="1">
    <location>
        <begin position="194"/>
        <end position="211"/>
    </location>
</feature>
<organism evidence="2 3">
    <name type="scientific">Eubacterium album</name>
    <dbReference type="NCBI Taxonomy" id="2978477"/>
    <lineage>
        <taxon>Bacteria</taxon>
        <taxon>Bacillati</taxon>
        <taxon>Bacillota</taxon>
        <taxon>Clostridia</taxon>
        <taxon>Eubacteriales</taxon>
        <taxon>Eubacteriaceae</taxon>
        <taxon>Eubacterium</taxon>
    </lineage>
</organism>